<dbReference type="PRINTS" id="PR00043">
    <property type="entry name" value="LEUZIPPRJUN"/>
</dbReference>
<dbReference type="PANTHER" id="PTHR23351:SF24">
    <property type="entry name" value="ACTIVATING TRANSCRIPTION FACTOR 3-RELATED"/>
    <property type="match status" value="1"/>
</dbReference>
<protein>
    <recommendedName>
        <fullName evidence="5">BZIP domain-containing protein</fullName>
    </recommendedName>
</protein>
<evidence type="ECO:0000256" key="4">
    <source>
        <dbReference type="SAM" id="MobiDB-lite"/>
    </source>
</evidence>
<feature type="compositionally biased region" description="Low complexity" evidence="4">
    <location>
        <begin position="1"/>
        <end position="13"/>
    </location>
</feature>
<sequence>MDTTQQQQESSTQLRPSSLELSKPPTGFNQILEQLKNLPQVANSPLNFVKNNSLTIANMNNQHILNLCGLSAASSPQVSSVASLVFLPNAAGTTNTTPISVNLCSPVALTSGGQQPLSLNNYAINSTGHEVMQPVLFHGSQTAASGSRSRSNDSSVDHTQIQRLERKRARNRDAAKKCRERKLSLIHSLQGYVQQILEDNKALRSQISAEKEEVKRLKNFVVNHIEKDCDFIQGVSTDKSADPPVLSKKRKTND</sequence>
<dbReference type="SMART" id="SM00338">
    <property type="entry name" value="BRLZ"/>
    <property type="match status" value="1"/>
</dbReference>
<accession>A0ABD2QBY3</accession>
<dbReference type="PANTHER" id="PTHR23351">
    <property type="entry name" value="FOS TRANSCRIPTION FACTOR-RELATED"/>
    <property type="match status" value="1"/>
</dbReference>
<evidence type="ECO:0000259" key="5">
    <source>
        <dbReference type="PROSITE" id="PS50217"/>
    </source>
</evidence>
<dbReference type="InterPro" id="IPR004827">
    <property type="entry name" value="bZIP"/>
</dbReference>
<organism evidence="6 7">
    <name type="scientific">Cichlidogyrus casuarinus</name>
    <dbReference type="NCBI Taxonomy" id="1844966"/>
    <lineage>
        <taxon>Eukaryota</taxon>
        <taxon>Metazoa</taxon>
        <taxon>Spiralia</taxon>
        <taxon>Lophotrochozoa</taxon>
        <taxon>Platyhelminthes</taxon>
        <taxon>Monogenea</taxon>
        <taxon>Monopisthocotylea</taxon>
        <taxon>Dactylogyridea</taxon>
        <taxon>Ancyrocephalidae</taxon>
        <taxon>Cichlidogyrus</taxon>
    </lineage>
</organism>
<dbReference type="AlphaFoldDB" id="A0ABD2QBY3"/>
<dbReference type="Pfam" id="PF00170">
    <property type="entry name" value="bZIP_1"/>
    <property type="match status" value="1"/>
</dbReference>
<feature type="compositionally biased region" description="Low complexity" evidence="4">
    <location>
        <begin position="145"/>
        <end position="154"/>
    </location>
</feature>
<keyword evidence="2" id="KW-0238">DNA-binding</keyword>
<dbReference type="InterPro" id="IPR002112">
    <property type="entry name" value="Leuzip_Jun"/>
</dbReference>
<comment type="caution">
    <text evidence="6">The sequence shown here is derived from an EMBL/GenBank/DDBJ whole genome shotgun (WGS) entry which is preliminary data.</text>
</comment>
<name>A0ABD2QBY3_9PLAT</name>
<dbReference type="InterPro" id="IPR046347">
    <property type="entry name" value="bZIP_sf"/>
</dbReference>
<keyword evidence="7" id="KW-1185">Reference proteome</keyword>
<evidence type="ECO:0000256" key="2">
    <source>
        <dbReference type="ARBA" id="ARBA00023125"/>
    </source>
</evidence>
<dbReference type="GO" id="GO:0003677">
    <property type="term" value="F:DNA binding"/>
    <property type="evidence" value="ECO:0007669"/>
    <property type="project" value="UniProtKB-KW"/>
</dbReference>
<keyword evidence="1" id="KW-0805">Transcription regulation</keyword>
<dbReference type="SUPFAM" id="SSF57959">
    <property type="entry name" value="Leucine zipper domain"/>
    <property type="match status" value="1"/>
</dbReference>
<dbReference type="PROSITE" id="PS00036">
    <property type="entry name" value="BZIP_BASIC"/>
    <property type="match status" value="1"/>
</dbReference>
<keyword evidence="3" id="KW-0804">Transcription</keyword>
<proteinExistence type="predicted"/>
<gene>
    <name evidence="6" type="ORF">Ciccas_004321</name>
</gene>
<feature type="region of interest" description="Disordered" evidence="4">
    <location>
        <begin position="140"/>
        <end position="176"/>
    </location>
</feature>
<dbReference type="PROSITE" id="PS50217">
    <property type="entry name" value="BZIP"/>
    <property type="match status" value="1"/>
</dbReference>
<feature type="region of interest" description="Disordered" evidence="4">
    <location>
        <begin position="235"/>
        <end position="254"/>
    </location>
</feature>
<evidence type="ECO:0000256" key="3">
    <source>
        <dbReference type="ARBA" id="ARBA00023163"/>
    </source>
</evidence>
<dbReference type="InterPro" id="IPR000837">
    <property type="entry name" value="AP-1"/>
</dbReference>
<feature type="domain" description="BZIP" evidence="5">
    <location>
        <begin position="161"/>
        <end position="224"/>
    </location>
</feature>
<dbReference type="Gene3D" id="1.20.5.170">
    <property type="match status" value="1"/>
</dbReference>
<feature type="region of interest" description="Disordered" evidence="4">
    <location>
        <begin position="1"/>
        <end position="25"/>
    </location>
</feature>
<dbReference type="EMBL" id="JBJKFK010000444">
    <property type="protein sequence ID" value="KAL3317028.1"/>
    <property type="molecule type" value="Genomic_DNA"/>
</dbReference>
<evidence type="ECO:0000313" key="7">
    <source>
        <dbReference type="Proteomes" id="UP001626550"/>
    </source>
</evidence>
<reference evidence="6 7" key="1">
    <citation type="submission" date="2024-11" db="EMBL/GenBank/DDBJ databases">
        <title>Adaptive evolution of stress response genes in parasites aligns with host niche diversity.</title>
        <authorList>
            <person name="Hahn C."/>
            <person name="Resl P."/>
        </authorList>
    </citation>
    <scope>NUCLEOTIDE SEQUENCE [LARGE SCALE GENOMIC DNA]</scope>
    <source>
        <strain evidence="6">EGGRZ-B1_66</strain>
        <tissue evidence="6">Body</tissue>
    </source>
</reference>
<dbReference type="Proteomes" id="UP001626550">
    <property type="component" value="Unassembled WGS sequence"/>
</dbReference>
<evidence type="ECO:0000313" key="6">
    <source>
        <dbReference type="EMBL" id="KAL3317028.1"/>
    </source>
</evidence>
<evidence type="ECO:0000256" key="1">
    <source>
        <dbReference type="ARBA" id="ARBA00023015"/>
    </source>
</evidence>